<protein>
    <submittedName>
        <fullName evidence="2">Uncharacterized protein</fullName>
    </submittedName>
</protein>
<keyword evidence="1" id="KW-0808">Transferase</keyword>
<reference evidence="2 3" key="1">
    <citation type="submission" date="2021-05" db="EMBL/GenBank/DDBJ databases">
        <title>Genome Assembly of Synthetic Allotetraploid Brassica napus Reveals Homoeologous Exchanges between Subgenomes.</title>
        <authorList>
            <person name="Davis J.T."/>
        </authorList>
    </citation>
    <scope>NUCLEOTIDE SEQUENCE [LARGE SCALE GENOMIC DNA]</scope>
    <source>
        <strain evidence="3">cv. Da-Ae</strain>
        <tissue evidence="2">Seedling</tissue>
    </source>
</reference>
<name>A0ABQ8EDZ8_BRANA</name>
<dbReference type="Proteomes" id="UP000824890">
    <property type="component" value="Unassembled WGS sequence"/>
</dbReference>
<proteinExistence type="predicted"/>
<gene>
    <name evidence="2" type="ORF">HID58_007358</name>
</gene>
<dbReference type="EMBL" id="JAGKQM010000002">
    <property type="protein sequence ID" value="KAH0939897.1"/>
    <property type="molecule type" value="Genomic_DNA"/>
</dbReference>
<keyword evidence="3" id="KW-1185">Reference proteome</keyword>
<dbReference type="PANTHER" id="PTHR31896:SF66">
    <property type="entry name" value="ANTHRANILATE N-HYDROXYCINNAMOYL_BENZOYLTRANSFERASE-LIKE PROTEIN"/>
    <property type="match status" value="1"/>
</dbReference>
<dbReference type="PANTHER" id="PTHR31896">
    <property type="entry name" value="FAMILY REGULATORY PROTEIN, PUTATIVE (AFU_ORTHOLOGUE AFUA_3G14730)-RELATED"/>
    <property type="match status" value="1"/>
</dbReference>
<accession>A0ABQ8EDZ8</accession>
<dbReference type="Gene3D" id="3.30.559.10">
    <property type="entry name" value="Chloramphenicol acetyltransferase-like domain"/>
    <property type="match status" value="1"/>
</dbReference>
<dbReference type="InterPro" id="IPR051283">
    <property type="entry name" value="Sec_Metabolite_Acyltrans"/>
</dbReference>
<evidence type="ECO:0000256" key="1">
    <source>
        <dbReference type="ARBA" id="ARBA00022679"/>
    </source>
</evidence>
<evidence type="ECO:0000313" key="2">
    <source>
        <dbReference type="EMBL" id="KAH0939897.1"/>
    </source>
</evidence>
<evidence type="ECO:0000313" key="3">
    <source>
        <dbReference type="Proteomes" id="UP000824890"/>
    </source>
</evidence>
<dbReference type="InterPro" id="IPR023213">
    <property type="entry name" value="CAT-like_dom_sf"/>
</dbReference>
<sequence>ASDTSSSNIEEEEEERRHSSIHFSWWYVRSPWDKSIANGFSPIRSTPRRGRIDPMRDSARGFELPAHSECDGSGVKFVHAAAKTVSEEVSESLLAVQVTELKDGVFIGYGVNHLICSTGFDLKTFPPLPPCGWFIISSPVEMIFRFTSRHISELKAKANSEVAGSDVDLKISSFQAVLAHMWRSIDILDLNTNM</sequence>
<feature type="non-terminal residue" evidence="2">
    <location>
        <position position="1"/>
    </location>
</feature>
<comment type="caution">
    <text evidence="2">The sequence shown here is derived from an EMBL/GenBank/DDBJ whole genome shotgun (WGS) entry which is preliminary data.</text>
</comment>
<organism evidence="2 3">
    <name type="scientific">Brassica napus</name>
    <name type="common">Rape</name>
    <dbReference type="NCBI Taxonomy" id="3708"/>
    <lineage>
        <taxon>Eukaryota</taxon>
        <taxon>Viridiplantae</taxon>
        <taxon>Streptophyta</taxon>
        <taxon>Embryophyta</taxon>
        <taxon>Tracheophyta</taxon>
        <taxon>Spermatophyta</taxon>
        <taxon>Magnoliopsida</taxon>
        <taxon>eudicotyledons</taxon>
        <taxon>Gunneridae</taxon>
        <taxon>Pentapetalae</taxon>
        <taxon>rosids</taxon>
        <taxon>malvids</taxon>
        <taxon>Brassicales</taxon>
        <taxon>Brassicaceae</taxon>
        <taxon>Brassiceae</taxon>
        <taxon>Brassica</taxon>
    </lineage>
</organism>